<proteinExistence type="predicted"/>
<dbReference type="InterPro" id="IPR025931">
    <property type="entry name" value="TaqI_C"/>
</dbReference>
<evidence type="ECO:0000256" key="7">
    <source>
        <dbReference type="ARBA" id="ARBA00047942"/>
    </source>
</evidence>
<sequence length="491" mass="58706">MINKSLDIYFNGDYSRSKFDNLRCADLSCGTGNLLLPLLNTIIQLYKAKLGEYTYNISWITGYDIDGEALLICKNNILKILEKYEIEDKNINLIKTNSLMEEIDETYDLVLGNPPYFGEKNNKEIFEDMKKYKFGKENYEGKMDYAYFFIAKGIDALKDGGVLTYITTNYWFKADHAKKLREKIKKYTTFKYINNYNRSVFEEAAGQHNVVFTLRKEKKSGKLEVIDDREKYFIDSDKIYNYRDKVILAKEEDLERLNRVYNGRTHFLGELLNINQGIVSGYDRAFVFDSYEENYREYLKPFYKNKDIDQYTYTSNKYWILYLDNKVALNKKLAKHLNPHKERLSRRREVLRSIINWWELQWARDEKIFNVPKIIGRQRSKINKFSYSEGEFYGSADIYYLTPREKNINLFYILGYLNSKVFYDWFKYNGKMKGDNLELYATPLKETPIYYTKDKAEIAYIEKLVKKQIEHYEEKTQKLIDRYFSDLKYGI</sequence>
<keyword evidence="6" id="KW-0238">DNA-binding</keyword>
<dbReference type="EC" id="2.1.1.72" evidence="1"/>
<evidence type="ECO:0000256" key="1">
    <source>
        <dbReference type="ARBA" id="ARBA00011900"/>
    </source>
</evidence>
<evidence type="ECO:0000313" key="10">
    <source>
        <dbReference type="EMBL" id="REI40607.1"/>
    </source>
</evidence>
<gene>
    <name evidence="10" type="ORF">DYH56_10345</name>
</gene>
<comment type="caution">
    <text evidence="10">The sequence shown here is derived from an EMBL/GenBank/DDBJ whole genome shotgun (WGS) entry which is preliminary data.</text>
</comment>
<evidence type="ECO:0000256" key="4">
    <source>
        <dbReference type="ARBA" id="ARBA00022691"/>
    </source>
</evidence>
<keyword evidence="11" id="KW-1185">Reference proteome</keyword>
<dbReference type="EMBL" id="QUAJ01000018">
    <property type="protein sequence ID" value="REI40607.1"/>
    <property type="molecule type" value="Genomic_DNA"/>
</dbReference>
<keyword evidence="2" id="KW-0489">Methyltransferase</keyword>
<evidence type="ECO:0000313" key="11">
    <source>
        <dbReference type="Proteomes" id="UP000263486"/>
    </source>
</evidence>
<evidence type="ECO:0000256" key="5">
    <source>
        <dbReference type="ARBA" id="ARBA00022747"/>
    </source>
</evidence>
<evidence type="ECO:0000259" key="8">
    <source>
        <dbReference type="Pfam" id="PF07669"/>
    </source>
</evidence>
<accession>A0ABX9KG09</accession>
<keyword evidence="5" id="KW-0680">Restriction system</keyword>
<evidence type="ECO:0000256" key="3">
    <source>
        <dbReference type="ARBA" id="ARBA00022679"/>
    </source>
</evidence>
<dbReference type="InterPro" id="IPR011639">
    <property type="entry name" value="MethylTrfase_TaqI-like_dom"/>
</dbReference>
<evidence type="ECO:0000256" key="6">
    <source>
        <dbReference type="ARBA" id="ARBA00023125"/>
    </source>
</evidence>
<protein>
    <recommendedName>
        <fullName evidence="1">site-specific DNA-methyltransferase (adenine-specific)</fullName>
        <ecNumber evidence="1">2.1.1.72</ecNumber>
    </recommendedName>
</protein>
<dbReference type="PROSITE" id="PS00092">
    <property type="entry name" value="N6_MTASE"/>
    <property type="match status" value="1"/>
</dbReference>
<dbReference type="InterPro" id="IPR029063">
    <property type="entry name" value="SAM-dependent_MTases_sf"/>
</dbReference>
<dbReference type="InterPro" id="IPR002052">
    <property type="entry name" value="DNA_methylase_N6_adenine_CS"/>
</dbReference>
<feature type="domain" description="TaqI-like C-terminal specificity" evidence="9">
    <location>
        <begin position="301"/>
        <end position="449"/>
    </location>
</feature>
<dbReference type="Pfam" id="PF12950">
    <property type="entry name" value="TaqI_C"/>
    <property type="match status" value="1"/>
</dbReference>
<keyword evidence="4" id="KW-0949">S-adenosyl-L-methionine</keyword>
<evidence type="ECO:0000259" key="9">
    <source>
        <dbReference type="Pfam" id="PF12950"/>
    </source>
</evidence>
<dbReference type="Proteomes" id="UP000263486">
    <property type="component" value="Unassembled WGS sequence"/>
</dbReference>
<comment type="catalytic activity">
    <reaction evidence="7">
        <text>a 2'-deoxyadenosine in DNA + S-adenosyl-L-methionine = an N(6)-methyl-2'-deoxyadenosine in DNA + S-adenosyl-L-homocysteine + H(+)</text>
        <dbReference type="Rhea" id="RHEA:15197"/>
        <dbReference type="Rhea" id="RHEA-COMP:12418"/>
        <dbReference type="Rhea" id="RHEA-COMP:12419"/>
        <dbReference type="ChEBI" id="CHEBI:15378"/>
        <dbReference type="ChEBI" id="CHEBI:57856"/>
        <dbReference type="ChEBI" id="CHEBI:59789"/>
        <dbReference type="ChEBI" id="CHEBI:90615"/>
        <dbReference type="ChEBI" id="CHEBI:90616"/>
        <dbReference type="EC" id="2.1.1.72"/>
    </reaction>
</comment>
<dbReference type="CDD" id="cd02440">
    <property type="entry name" value="AdoMet_MTases"/>
    <property type="match status" value="1"/>
</dbReference>
<dbReference type="Gene3D" id="3.40.50.150">
    <property type="entry name" value="Vaccinia Virus protein VP39"/>
    <property type="match status" value="1"/>
</dbReference>
<dbReference type="Pfam" id="PF07669">
    <property type="entry name" value="Eco57I"/>
    <property type="match status" value="1"/>
</dbReference>
<dbReference type="SUPFAM" id="SSF116734">
    <property type="entry name" value="DNA methylase specificity domain"/>
    <property type="match status" value="1"/>
</dbReference>
<name>A0ABX9KG09_9FUSO</name>
<feature type="domain" description="Type II methyltransferase M.TaqI-like" evidence="8">
    <location>
        <begin position="74"/>
        <end position="201"/>
    </location>
</feature>
<organism evidence="10 11">
    <name type="scientific">Psychrilyobacter piezotolerans</name>
    <dbReference type="NCBI Taxonomy" id="2293438"/>
    <lineage>
        <taxon>Bacteria</taxon>
        <taxon>Fusobacteriati</taxon>
        <taxon>Fusobacteriota</taxon>
        <taxon>Fusobacteriia</taxon>
        <taxon>Fusobacteriales</taxon>
        <taxon>Fusobacteriaceae</taxon>
        <taxon>Psychrilyobacter</taxon>
    </lineage>
</organism>
<keyword evidence="3" id="KW-0808">Transferase</keyword>
<dbReference type="PRINTS" id="PR00507">
    <property type="entry name" value="N12N6MTFRASE"/>
</dbReference>
<dbReference type="InterPro" id="IPR050953">
    <property type="entry name" value="N4_N6_ade-DNA_methylase"/>
</dbReference>
<dbReference type="PANTHER" id="PTHR33841:SF6">
    <property type="entry name" value="TYPE II METHYLTRANSFERASE M.HINDII"/>
    <property type="match status" value="1"/>
</dbReference>
<dbReference type="PANTHER" id="PTHR33841">
    <property type="entry name" value="DNA METHYLTRANSFERASE YEEA-RELATED"/>
    <property type="match status" value="1"/>
</dbReference>
<reference evidence="10 11" key="1">
    <citation type="submission" date="2018-08" db="EMBL/GenBank/DDBJ databases">
        <title>Draft genome sequence of Psychrilyobacter sp. strain SD5 isolated from Black Sea water.</title>
        <authorList>
            <person name="Yadav S."/>
            <person name="Villanueva L."/>
            <person name="Damste J.S.S."/>
        </authorList>
    </citation>
    <scope>NUCLEOTIDE SEQUENCE [LARGE SCALE GENOMIC DNA]</scope>
    <source>
        <strain evidence="10 11">SD5</strain>
    </source>
</reference>
<evidence type="ECO:0000256" key="2">
    <source>
        <dbReference type="ARBA" id="ARBA00022603"/>
    </source>
</evidence>
<dbReference type="SUPFAM" id="SSF53335">
    <property type="entry name" value="S-adenosyl-L-methionine-dependent methyltransferases"/>
    <property type="match status" value="1"/>
</dbReference>